<dbReference type="PROSITE" id="PS52050">
    <property type="entry name" value="WYL"/>
    <property type="match status" value="1"/>
</dbReference>
<name>A0A1V4SJW7_RUMHU</name>
<dbReference type="InterPro" id="IPR057727">
    <property type="entry name" value="WCX_dom"/>
</dbReference>
<keyword evidence="5" id="KW-1185">Reference proteome</keyword>
<dbReference type="Gene3D" id="1.10.10.10">
    <property type="entry name" value="Winged helix-like DNA-binding domain superfamily/Winged helix DNA-binding domain"/>
    <property type="match status" value="1"/>
</dbReference>
<dbReference type="InterPro" id="IPR036390">
    <property type="entry name" value="WH_DNA-bd_sf"/>
</dbReference>
<dbReference type="InterPro" id="IPR051534">
    <property type="entry name" value="CBASS_pafABC_assoc_protein"/>
</dbReference>
<dbReference type="PROSITE" id="PS51000">
    <property type="entry name" value="HTH_DEOR_2"/>
    <property type="match status" value="1"/>
</dbReference>
<evidence type="ECO:0000256" key="2">
    <source>
        <dbReference type="ARBA" id="ARBA00023163"/>
    </source>
</evidence>
<dbReference type="Proteomes" id="UP000191554">
    <property type="component" value="Unassembled WGS sequence"/>
</dbReference>
<dbReference type="AlphaFoldDB" id="A0A1V4SJW7"/>
<dbReference type="InterPro" id="IPR013196">
    <property type="entry name" value="HTH_11"/>
</dbReference>
<dbReference type="InterPro" id="IPR028349">
    <property type="entry name" value="PafC-like"/>
</dbReference>
<evidence type="ECO:0000313" key="4">
    <source>
        <dbReference type="EMBL" id="OPX44199.1"/>
    </source>
</evidence>
<dbReference type="PIRSF" id="PIRSF016838">
    <property type="entry name" value="PafC"/>
    <property type="match status" value="1"/>
</dbReference>
<dbReference type="EMBL" id="MZGX01000011">
    <property type="protein sequence ID" value="OPX44199.1"/>
    <property type="molecule type" value="Genomic_DNA"/>
</dbReference>
<proteinExistence type="predicted"/>
<dbReference type="Pfam" id="PF13280">
    <property type="entry name" value="WYL"/>
    <property type="match status" value="1"/>
</dbReference>
<feature type="domain" description="HTH deoR-type" evidence="3">
    <location>
        <begin position="2"/>
        <end position="57"/>
    </location>
</feature>
<evidence type="ECO:0000259" key="3">
    <source>
        <dbReference type="PROSITE" id="PS51000"/>
    </source>
</evidence>
<comment type="caution">
    <text evidence="4">The sequence shown here is derived from an EMBL/GenBank/DDBJ whole genome shotgun (WGS) entry which is preliminary data.</text>
</comment>
<evidence type="ECO:0000256" key="1">
    <source>
        <dbReference type="ARBA" id="ARBA00023015"/>
    </source>
</evidence>
<keyword evidence="2" id="KW-0804">Transcription</keyword>
<dbReference type="SUPFAM" id="SSF46785">
    <property type="entry name" value="Winged helix' DNA-binding domain"/>
    <property type="match status" value="1"/>
</dbReference>
<protein>
    <submittedName>
        <fullName evidence="4">HTH domain protein</fullName>
    </submittedName>
</protein>
<reference evidence="4 5" key="1">
    <citation type="submission" date="2017-03" db="EMBL/GenBank/DDBJ databases">
        <title>Genome sequence of Clostridium hungatei DSM 14427.</title>
        <authorList>
            <person name="Poehlein A."/>
            <person name="Daniel R."/>
        </authorList>
    </citation>
    <scope>NUCLEOTIDE SEQUENCE [LARGE SCALE GENOMIC DNA]</scope>
    <source>
        <strain evidence="4 5">DSM 14427</strain>
    </source>
</reference>
<dbReference type="GO" id="GO:0003700">
    <property type="term" value="F:DNA-binding transcription factor activity"/>
    <property type="evidence" value="ECO:0007669"/>
    <property type="project" value="InterPro"/>
</dbReference>
<gene>
    <name evidence="4" type="ORF">CLHUN_19980</name>
</gene>
<dbReference type="PANTHER" id="PTHR34580">
    <property type="match status" value="1"/>
</dbReference>
<dbReference type="OrthoDB" id="9815009at2"/>
<evidence type="ECO:0000313" key="5">
    <source>
        <dbReference type="Proteomes" id="UP000191554"/>
    </source>
</evidence>
<dbReference type="InterPro" id="IPR026881">
    <property type="entry name" value="WYL_dom"/>
</dbReference>
<dbReference type="InterPro" id="IPR001034">
    <property type="entry name" value="DeoR_HTH"/>
</dbReference>
<sequence length="302" mass="34470">MKIDRLLGIITVLQQREKVTAPELAERFEVSRRTIQRDVEAICKAGIPVITYQGGDGGIALAEGYKLDKRVMSVSELQNIISGLKSIGSVSDSKDIARLIDKLSPAEKGTTGEKVAIDLASHYRSSLSEKITLFKTAIAEHKLVKFDYYSKKGVKSRIIEPYLVTYKWASWYVYGYCTEKQAYRLFKLNRLWEPVITGTPYEPRGVRLEEIELDSYFQDNTVLIAIFEKDVKFLLVEEYGPACFAEDPQGKLKLTIGFTDREYMLRWLLSFGDKVEVMAPLEIREKIIETAKNTLSIYEHDI</sequence>
<dbReference type="RefSeq" id="WP_080064430.1">
    <property type="nucleotide sequence ID" value="NZ_MZGX01000011.1"/>
</dbReference>
<accession>A0A1V4SJW7</accession>
<dbReference type="STRING" id="48256.CLHUN_19980"/>
<dbReference type="Pfam" id="PF08279">
    <property type="entry name" value="HTH_11"/>
    <property type="match status" value="1"/>
</dbReference>
<dbReference type="Pfam" id="PF25583">
    <property type="entry name" value="WCX"/>
    <property type="match status" value="1"/>
</dbReference>
<dbReference type="PANTHER" id="PTHR34580:SF1">
    <property type="entry name" value="PROTEIN PAFC"/>
    <property type="match status" value="1"/>
</dbReference>
<dbReference type="InterPro" id="IPR036388">
    <property type="entry name" value="WH-like_DNA-bd_sf"/>
</dbReference>
<organism evidence="4 5">
    <name type="scientific">Ruminiclostridium hungatei</name>
    <name type="common">Clostridium hungatei</name>
    <dbReference type="NCBI Taxonomy" id="48256"/>
    <lineage>
        <taxon>Bacteria</taxon>
        <taxon>Bacillati</taxon>
        <taxon>Bacillota</taxon>
        <taxon>Clostridia</taxon>
        <taxon>Eubacteriales</taxon>
        <taxon>Oscillospiraceae</taxon>
        <taxon>Ruminiclostridium</taxon>
    </lineage>
</organism>
<keyword evidence="1" id="KW-0805">Transcription regulation</keyword>